<organism evidence="1 2">
    <name type="scientific">Microbacterium trichothecenolyticum</name>
    <name type="common">Aureobacterium trichothecenolyticum</name>
    <dbReference type="NCBI Taxonomy" id="69370"/>
    <lineage>
        <taxon>Bacteria</taxon>
        <taxon>Bacillati</taxon>
        <taxon>Actinomycetota</taxon>
        <taxon>Actinomycetes</taxon>
        <taxon>Micrococcales</taxon>
        <taxon>Microbacteriaceae</taxon>
        <taxon>Microbacterium</taxon>
    </lineage>
</organism>
<sequence length="49" mass="4741">MLDALFLAATAALFALVALVAEGGREAGTGAPFLVAPHHLASGSGGSHP</sequence>
<gene>
    <name evidence="1" type="ORF">QE412_002385</name>
</gene>
<dbReference type="Proteomes" id="UP001226691">
    <property type="component" value="Unassembled WGS sequence"/>
</dbReference>
<accession>A0ABU0TXX3</accession>
<dbReference type="RefSeq" id="WP_307483893.1">
    <property type="nucleotide sequence ID" value="NZ_JAUTBF010000001.1"/>
</dbReference>
<keyword evidence="2" id="KW-1185">Reference proteome</keyword>
<evidence type="ECO:0000313" key="2">
    <source>
        <dbReference type="Proteomes" id="UP001226691"/>
    </source>
</evidence>
<dbReference type="EMBL" id="JAUTBF010000001">
    <property type="protein sequence ID" value="MDQ1123812.1"/>
    <property type="molecule type" value="Genomic_DNA"/>
</dbReference>
<reference evidence="1 2" key="1">
    <citation type="submission" date="2023-07" db="EMBL/GenBank/DDBJ databases">
        <title>Functional and genomic diversity of the sorghum phyllosphere microbiome.</title>
        <authorList>
            <person name="Shade A."/>
        </authorList>
    </citation>
    <scope>NUCLEOTIDE SEQUENCE [LARGE SCALE GENOMIC DNA]</scope>
    <source>
        <strain evidence="1 2">SORGH_AS_1207</strain>
    </source>
</reference>
<protein>
    <submittedName>
        <fullName evidence="1">Uncharacterized protein</fullName>
    </submittedName>
</protein>
<proteinExistence type="predicted"/>
<evidence type="ECO:0000313" key="1">
    <source>
        <dbReference type="EMBL" id="MDQ1123812.1"/>
    </source>
</evidence>
<name>A0ABU0TXX3_MICTR</name>
<comment type="caution">
    <text evidence="1">The sequence shown here is derived from an EMBL/GenBank/DDBJ whole genome shotgun (WGS) entry which is preliminary data.</text>
</comment>